<feature type="transmembrane region" description="Helical" evidence="8">
    <location>
        <begin position="390"/>
        <end position="407"/>
    </location>
</feature>
<comment type="similarity">
    <text evidence="7">Belongs to the glycosyltransferase 87 family.</text>
</comment>
<comment type="subcellular location">
    <subcellularLocation>
        <location evidence="1">Cell membrane</location>
        <topology evidence="1">Multi-pass membrane protein</topology>
    </subcellularLocation>
</comment>
<proteinExistence type="inferred from homology"/>
<dbReference type="InterPro" id="IPR018584">
    <property type="entry name" value="GT87"/>
</dbReference>
<dbReference type="EMBL" id="JBHSUA010000024">
    <property type="protein sequence ID" value="MFC6397843.1"/>
    <property type="molecule type" value="Genomic_DNA"/>
</dbReference>
<comment type="caution">
    <text evidence="9">The sequence shown here is derived from an EMBL/GenBank/DDBJ whole genome shotgun (WGS) entry which is preliminary data.</text>
</comment>
<evidence type="ECO:0000256" key="4">
    <source>
        <dbReference type="ARBA" id="ARBA00022692"/>
    </source>
</evidence>
<dbReference type="Proteomes" id="UP001596266">
    <property type="component" value="Unassembled WGS sequence"/>
</dbReference>
<keyword evidence="3" id="KW-0808">Transferase</keyword>
<protein>
    <submittedName>
        <fullName evidence="9">Glycosyltransferase 87 family protein</fullName>
    </submittedName>
</protein>
<gene>
    <name evidence="9" type="ORF">ACFP57_12740</name>
</gene>
<feature type="transmembrane region" description="Helical" evidence="8">
    <location>
        <begin position="168"/>
        <end position="197"/>
    </location>
</feature>
<keyword evidence="6 8" id="KW-0472">Membrane</keyword>
<keyword evidence="10" id="KW-1185">Reference proteome</keyword>
<sequence length="432" mass="46161">MRGVWGRRAGVVVLAVLGALLTARYAWATWLARAPWGARYPYENPVMTDFRDTVMLPWRMIDAGRNPYDLVAHEAMFPDSQEFNPYGPWWLTAMHPIGRMGWDNATLAYSILLAMATSLGAFAAGWWMSRRAGQWGGLDLPPAAMGFAMVVLVWVWRPTSVGMGLGNVGSFAALCALLALLAPGTWWSALFLALAWVKPQYGIPLVVALVVLRRWRSAFAGTAVAGLASLPMVVKLSGLAGGFGALVRSVLDQTAQVGARSGGEPLEGRVDFGLWFALLGASETIALLIGVVLVAAASALALRVQRAGRPGAALLLVTVAVLVGFPHLHYDLTMLLPAVVWAGVELVQRADRRWGGMVGLLGLAIVLLIFIGIFPGALVMDGAHFSRLQAVLLGASALLIAVWALAIPSGQVALDREDGKLASGMSTYRSRR</sequence>
<feature type="transmembrane region" description="Helical" evidence="8">
    <location>
        <begin position="274"/>
        <end position="300"/>
    </location>
</feature>
<evidence type="ECO:0000256" key="5">
    <source>
        <dbReference type="ARBA" id="ARBA00022989"/>
    </source>
</evidence>
<evidence type="ECO:0000256" key="3">
    <source>
        <dbReference type="ARBA" id="ARBA00022679"/>
    </source>
</evidence>
<reference evidence="10" key="1">
    <citation type="journal article" date="2019" name="Int. J. Syst. Evol. Microbiol.">
        <title>The Global Catalogue of Microorganisms (GCM) 10K type strain sequencing project: providing services to taxonomists for standard genome sequencing and annotation.</title>
        <authorList>
            <consortium name="The Broad Institute Genomics Platform"/>
            <consortium name="The Broad Institute Genome Sequencing Center for Infectious Disease"/>
            <person name="Wu L."/>
            <person name="Ma J."/>
        </authorList>
    </citation>
    <scope>NUCLEOTIDE SEQUENCE [LARGE SCALE GENOMIC DNA]</scope>
    <source>
        <strain evidence="10">CGMCC 1.15277</strain>
    </source>
</reference>
<evidence type="ECO:0000256" key="6">
    <source>
        <dbReference type="ARBA" id="ARBA00023136"/>
    </source>
</evidence>
<feature type="transmembrane region" description="Helical" evidence="8">
    <location>
        <begin position="354"/>
        <end position="378"/>
    </location>
</feature>
<keyword evidence="5 8" id="KW-1133">Transmembrane helix</keyword>
<keyword evidence="2" id="KW-1003">Cell membrane</keyword>
<evidence type="ECO:0000313" key="9">
    <source>
        <dbReference type="EMBL" id="MFC6397843.1"/>
    </source>
</evidence>
<evidence type="ECO:0000256" key="8">
    <source>
        <dbReference type="SAM" id="Phobius"/>
    </source>
</evidence>
<evidence type="ECO:0000256" key="2">
    <source>
        <dbReference type="ARBA" id="ARBA00022475"/>
    </source>
</evidence>
<accession>A0ABW1X461</accession>
<name>A0ABW1X461_9ACTN</name>
<feature type="transmembrane region" description="Helical" evidence="8">
    <location>
        <begin position="218"/>
        <end position="240"/>
    </location>
</feature>
<evidence type="ECO:0000256" key="1">
    <source>
        <dbReference type="ARBA" id="ARBA00004651"/>
    </source>
</evidence>
<organism evidence="9 10">
    <name type="scientific">Luteococcus sanguinis</name>
    <dbReference type="NCBI Taxonomy" id="174038"/>
    <lineage>
        <taxon>Bacteria</taxon>
        <taxon>Bacillati</taxon>
        <taxon>Actinomycetota</taxon>
        <taxon>Actinomycetes</taxon>
        <taxon>Propionibacteriales</taxon>
        <taxon>Propionibacteriaceae</taxon>
        <taxon>Luteococcus</taxon>
    </lineage>
</organism>
<evidence type="ECO:0000313" key="10">
    <source>
        <dbReference type="Proteomes" id="UP001596266"/>
    </source>
</evidence>
<feature type="transmembrane region" description="Helical" evidence="8">
    <location>
        <begin position="312"/>
        <end position="330"/>
    </location>
</feature>
<keyword evidence="4 8" id="KW-0812">Transmembrane</keyword>
<dbReference type="Pfam" id="PF09594">
    <property type="entry name" value="GT87"/>
    <property type="match status" value="1"/>
</dbReference>
<feature type="transmembrane region" description="Helical" evidence="8">
    <location>
        <begin position="107"/>
        <end position="128"/>
    </location>
</feature>
<feature type="transmembrane region" description="Helical" evidence="8">
    <location>
        <begin position="140"/>
        <end position="156"/>
    </location>
</feature>
<evidence type="ECO:0000256" key="7">
    <source>
        <dbReference type="ARBA" id="ARBA00024033"/>
    </source>
</evidence>